<keyword evidence="8" id="KW-1133">Transmembrane helix</keyword>
<name>A0A316EVH3_9BURK</name>
<keyword evidence="4" id="KW-1003">Cell membrane</keyword>
<evidence type="ECO:0000256" key="3">
    <source>
        <dbReference type="ARBA" id="ARBA00020042"/>
    </source>
</evidence>
<evidence type="ECO:0000256" key="2">
    <source>
        <dbReference type="ARBA" id="ARBA00009984"/>
    </source>
</evidence>
<comment type="caution">
    <text evidence="11">The sequence shown here is derived from an EMBL/GenBank/DDBJ whole genome shotgun (WGS) entry which is preliminary data.</text>
</comment>
<proteinExistence type="inferred from homology"/>
<evidence type="ECO:0000313" key="12">
    <source>
        <dbReference type="Proteomes" id="UP000245754"/>
    </source>
</evidence>
<dbReference type="GO" id="GO:0015628">
    <property type="term" value="P:protein secretion by the type II secretion system"/>
    <property type="evidence" value="ECO:0007669"/>
    <property type="project" value="InterPro"/>
</dbReference>
<dbReference type="InterPro" id="IPR013545">
    <property type="entry name" value="T2SS_protein-GspG_C"/>
</dbReference>
<dbReference type="Gene3D" id="3.30.700.10">
    <property type="entry name" value="Glycoprotein, Type 4 Pilin"/>
    <property type="match status" value="1"/>
</dbReference>
<dbReference type="AlphaFoldDB" id="A0A316EVH3"/>
<keyword evidence="12" id="KW-1185">Reference proteome</keyword>
<dbReference type="InterPro" id="IPR010054">
    <property type="entry name" value="Type2_sec_GspG"/>
</dbReference>
<comment type="similarity">
    <text evidence="2">Belongs to the GSP G family.</text>
</comment>
<dbReference type="GO" id="GO:0005886">
    <property type="term" value="C:plasma membrane"/>
    <property type="evidence" value="ECO:0007669"/>
    <property type="project" value="UniProtKB-SubCell"/>
</dbReference>
<evidence type="ECO:0000256" key="1">
    <source>
        <dbReference type="ARBA" id="ARBA00004377"/>
    </source>
</evidence>
<dbReference type="RefSeq" id="WP_109583255.1">
    <property type="nucleotide sequence ID" value="NZ_CAJPUX010000002.1"/>
</dbReference>
<dbReference type="InterPro" id="IPR012902">
    <property type="entry name" value="N_methyl_site"/>
</dbReference>
<dbReference type="PRINTS" id="PR00813">
    <property type="entry name" value="BCTERIALGSPG"/>
</dbReference>
<dbReference type="Pfam" id="PF07963">
    <property type="entry name" value="N_methyl"/>
    <property type="match status" value="1"/>
</dbReference>
<keyword evidence="7" id="KW-0812">Transmembrane</keyword>
<evidence type="ECO:0000256" key="6">
    <source>
        <dbReference type="ARBA" id="ARBA00022519"/>
    </source>
</evidence>
<protein>
    <recommendedName>
        <fullName evidence="3">Type II secretion system core protein G</fullName>
    </recommendedName>
</protein>
<comment type="subcellular location">
    <subcellularLocation>
        <location evidence="1">Cell inner membrane</location>
        <topology evidence="1">Single-pass membrane protein</topology>
    </subcellularLocation>
</comment>
<dbReference type="Pfam" id="PF08334">
    <property type="entry name" value="T2SSG"/>
    <property type="match status" value="1"/>
</dbReference>
<dbReference type="EMBL" id="QGGT01000002">
    <property type="protein sequence ID" value="PWK35158.1"/>
    <property type="molecule type" value="Genomic_DNA"/>
</dbReference>
<organism evidence="11 12">
    <name type="scientific">Cupriavidus plantarum</name>
    <dbReference type="NCBI Taxonomy" id="942865"/>
    <lineage>
        <taxon>Bacteria</taxon>
        <taxon>Pseudomonadati</taxon>
        <taxon>Pseudomonadota</taxon>
        <taxon>Betaproteobacteria</taxon>
        <taxon>Burkholderiales</taxon>
        <taxon>Burkholderiaceae</taxon>
        <taxon>Cupriavidus</taxon>
    </lineage>
</organism>
<keyword evidence="6" id="KW-0997">Cell inner membrane</keyword>
<sequence length="150" mass="16382">MPGRLRERDRQCRETVRRRGFTLLELLVVLLIIALLAGYVGPRLFGEVGKAKTKTAASQMKSIANALDRYRLDTGRFPSTEAGLQALMTNQGNVTGWDGPYMSSDMPADPWGRPYVYRSPGDGGKDYDLLTLGSDGKPGGTGEDQDVVSK</sequence>
<reference evidence="11 12" key="1">
    <citation type="submission" date="2018-05" db="EMBL/GenBank/DDBJ databases">
        <title>Genomic Encyclopedia of Type Strains, Phase IV (KMG-V): Genome sequencing to study the core and pangenomes of soil and plant-associated prokaryotes.</title>
        <authorList>
            <person name="Whitman W."/>
        </authorList>
    </citation>
    <scope>NUCLEOTIDE SEQUENCE [LARGE SCALE GENOMIC DNA]</scope>
    <source>
        <strain evidence="11 12">SLV-132</strain>
    </source>
</reference>
<dbReference type="NCBIfam" id="TIGR02532">
    <property type="entry name" value="IV_pilin_GFxxxE"/>
    <property type="match status" value="1"/>
</dbReference>
<gene>
    <name evidence="11" type="ORF">C7419_102434</name>
</gene>
<evidence type="ECO:0000256" key="4">
    <source>
        <dbReference type="ARBA" id="ARBA00022475"/>
    </source>
</evidence>
<keyword evidence="9" id="KW-0472">Membrane</keyword>
<feature type="domain" description="Type II secretion system protein GspG C-terminal" evidence="10">
    <location>
        <begin position="43"/>
        <end position="149"/>
    </location>
</feature>
<keyword evidence="5" id="KW-0488">Methylation</keyword>
<dbReference type="PANTHER" id="PTHR30093:SF44">
    <property type="entry name" value="TYPE II SECRETION SYSTEM CORE PROTEIN G"/>
    <property type="match status" value="1"/>
</dbReference>
<evidence type="ECO:0000256" key="8">
    <source>
        <dbReference type="ARBA" id="ARBA00022989"/>
    </source>
</evidence>
<evidence type="ECO:0000256" key="7">
    <source>
        <dbReference type="ARBA" id="ARBA00022692"/>
    </source>
</evidence>
<dbReference type="GeneID" id="98340964"/>
<dbReference type="SUPFAM" id="SSF54523">
    <property type="entry name" value="Pili subunits"/>
    <property type="match status" value="1"/>
</dbReference>
<dbReference type="NCBIfam" id="TIGR01710">
    <property type="entry name" value="typeII_sec_gspG"/>
    <property type="match status" value="1"/>
</dbReference>
<dbReference type="InterPro" id="IPR000983">
    <property type="entry name" value="Bac_GSPG_pilin"/>
</dbReference>
<evidence type="ECO:0000256" key="5">
    <source>
        <dbReference type="ARBA" id="ARBA00022481"/>
    </source>
</evidence>
<dbReference type="InterPro" id="IPR045584">
    <property type="entry name" value="Pilin-like"/>
</dbReference>
<dbReference type="GO" id="GO:0015627">
    <property type="term" value="C:type II protein secretion system complex"/>
    <property type="evidence" value="ECO:0007669"/>
    <property type="project" value="InterPro"/>
</dbReference>
<dbReference type="PANTHER" id="PTHR30093">
    <property type="entry name" value="GENERAL SECRETION PATHWAY PROTEIN G"/>
    <property type="match status" value="1"/>
</dbReference>
<evidence type="ECO:0000313" key="11">
    <source>
        <dbReference type="EMBL" id="PWK35158.1"/>
    </source>
</evidence>
<evidence type="ECO:0000259" key="10">
    <source>
        <dbReference type="Pfam" id="PF08334"/>
    </source>
</evidence>
<dbReference type="Proteomes" id="UP000245754">
    <property type="component" value="Unassembled WGS sequence"/>
</dbReference>
<accession>A0A316EVH3</accession>
<dbReference type="OrthoDB" id="9795612at2"/>
<evidence type="ECO:0000256" key="9">
    <source>
        <dbReference type="ARBA" id="ARBA00023136"/>
    </source>
</evidence>